<dbReference type="InterPro" id="IPR024311">
    <property type="entry name" value="Lipocalin-like"/>
</dbReference>
<sequence length="130" mass="15412">MSHTDLKSYLLGKWNLSFRGSQIAGNIEADFHAECEGKTYYQFNEDQTGSDKFYIYSDGSCEEQPSSDFSWDLRDNILVRNESISDEDFVAVAEYEVYPIDENEMEWRIQILSDDEEEEQVFMMKWRRVE</sequence>
<reference evidence="2" key="1">
    <citation type="submission" date="2020-06" db="EMBL/GenBank/DDBJ databases">
        <authorList>
            <person name="Dong N."/>
        </authorList>
    </citation>
    <scope>NUCLEOTIDE SEQUENCE</scope>
    <source>
        <strain evidence="2">R1692</strain>
    </source>
</reference>
<feature type="domain" description="Lipocalin-like" evidence="1">
    <location>
        <begin position="10"/>
        <end position="107"/>
    </location>
</feature>
<name>A0ABT7NQB0_9SPHI</name>
<proteinExistence type="predicted"/>
<gene>
    <name evidence="2" type="ORF">HX018_14175</name>
</gene>
<reference evidence="2" key="2">
    <citation type="journal article" date="2022" name="Sci. Total Environ.">
        <title>Prevalence, transmission, and molecular epidemiology of tet(X)-positive bacteria among humans, animals, and environmental niches in China: An epidemiological, and genomic-based study.</title>
        <authorList>
            <person name="Dong N."/>
            <person name="Zeng Y."/>
            <person name="Cai C."/>
            <person name="Sun C."/>
            <person name="Lu J."/>
            <person name="Liu C."/>
            <person name="Zhou H."/>
            <person name="Sun Q."/>
            <person name="Shu L."/>
            <person name="Wang H."/>
            <person name="Wang Y."/>
            <person name="Wang S."/>
            <person name="Wu C."/>
            <person name="Chan E.W."/>
            <person name="Chen G."/>
            <person name="Shen Z."/>
            <person name="Chen S."/>
            <person name="Zhang R."/>
        </authorList>
    </citation>
    <scope>NUCLEOTIDE SEQUENCE</scope>
    <source>
        <strain evidence="2">R1692</strain>
    </source>
</reference>
<organism evidence="2 3">
    <name type="scientific">Sphingobacterium hotanense</name>
    <dbReference type="NCBI Taxonomy" id="649196"/>
    <lineage>
        <taxon>Bacteria</taxon>
        <taxon>Pseudomonadati</taxon>
        <taxon>Bacteroidota</taxon>
        <taxon>Sphingobacteriia</taxon>
        <taxon>Sphingobacteriales</taxon>
        <taxon>Sphingobacteriaceae</taxon>
        <taxon>Sphingobacterium</taxon>
    </lineage>
</organism>
<evidence type="ECO:0000313" key="2">
    <source>
        <dbReference type="EMBL" id="MDM1049386.1"/>
    </source>
</evidence>
<evidence type="ECO:0000313" key="3">
    <source>
        <dbReference type="Proteomes" id="UP001170954"/>
    </source>
</evidence>
<accession>A0ABT7NQB0</accession>
<protein>
    <submittedName>
        <fullName evidence="2">Lipocalin family protein</fullName>
    </submittedName>
</protein>
<dbReference type="EMBL" id="JACAGK010000045">
    <property type="protein sequence ID" value="MDM1049386.1"/>
    <property type="molecule type" value="Genomic_DNA"/>
</dbReference>
<evidence type="ECO:0000259" key="1">
    <source>
        <dbReference type="Pfam" id="PF13648"/>
    </source>
</evidence>
<dbReference type="Pfam" id="PF13648">
    <property type="entry name" value="Lipocalin_4"/>
    <property type="match status" value="1"/>
</dbReference>
<comment type="caution">
    <text evidence="2">The sequence shown here is derived from an EMBL/GenBank/DDBJ whole genome shotgun (WGS) entry which is preliminary data.</text>
</comment>
<keyword evidence="3" id="KW-1185">Reference proteome</keyword>
<dbReference type="RefSeq" id="WP_149526391.1">
    <property type="nucleotide sequence ID" value="NZ_CP030848.1"/>
</dbReference>
<dbReference type="Proteomes" id="UP001170954">
    <property type="component" value="Unassembled WGS sequence"/>
</dbReference>